<dbReference type="PANTHER" id="PTHR43442">
    <property type="entry name" value="GLUCONOKINASE-RELATED"/>
    <property type="match status" value="1"/>
</dbReference>
<evidence type="ECO:0000256" key="2">
    <source>
        <dbReference type="ARBA" id="ARBA00008420"/>
    </source>
</evidence>
<feature type="compositionally biased region" description="Low complexity" evidence="10">
    <location>
        <begin position="36"/>
        <end position="51"/>
    </location>
</feature>
<dbReference type="GO" id="GO:0005737">
    <property type="term" value="C:cytoplasm"/>
    <property type="evidence" value="ECO:0007669"/>
    <property type="project" value="TreeGrafter"/>
</dbReference>
<keyword evidence="4 9" id="KW-0808">Transferase</keyword>
<comment type="catalytic activity">
    <reaction evidence="8 9">
        <text>D-gluconate + ATP = 6-phospho-D-gluconate + ADP + H(+)</text>
        <dbReference type="Rhea" id="RHEA:19433"/>
        <dbReference type="ChEBI" id="CHEBI:15378"/>
        <dbReference type="ChEBI" id="CHEBI:18391"/>
        <dbReference type="ChEBI" id="CHEBI:30616"/>
        <dbReference type="ChEBI" id="CHEBI:58759"/>
        <dbReference type="ChEBI" id="CHEBI:456216"/>
        <dbReference type="EC" id="2.7.1.12"/>
    </reaction>
</comment>
<dbReference type="InterPro" id="IPR027417">
    <property type="entry name" value="P-loop_NTPase"/>
</dbReference>
<evidence type="ECO:0000256" key="8">
    <source>
        <dbReference type="ARBA" id="ARBA00048090"/>
    </source>
</evidence>
<dbReference type="EC" id="2.7.1.12" evidence="3 9"/>
<evidence type="ECO:0000256" key="3">
    <source>
        <dbReference type="ARBA" id="ARBA00012054"/>
    </source>
</evidence>
<keyword evidence="7 9" id="KW-0067">ATP-binding</keyword>
<sequence length="248" mass="27417">MSTDDLFPKDLSSAGVTHLPPSPPIEPTKREKRRSSIASIASRTSRASRASNGSMVASTPALVPQHKHIWVITGPAGCGKTSVAEYLHLAFALPYLEGDTFHTPQNVKKMAEGHPLTDADRWDWLILLREQSLQTLHESGTSGVIVTCSALKRKYRDVIRIATYHNPAILVHFVFLNATESLLMDRVRGRQNHYMKDYMVHSQFESLEAPQKDETDVLSVEASGTSVEVQRLALAVVRKTMEMDAGAA</sequence>
<evidence type="ECO:0000256" key="7">
    <source>
        <dbReference type="ARBA" id="ARBA00022840"/>
    </source>
</evidence>
<evidence type="ECO:0000256" key="5">
    <source>
        <dbReference type="ARBA" id="ARBA00022741"/>
    </source>
</evidence>
<dbReference type="GO" id="GO:0005975">
    <property type="term" value="P:carbohydrate metabolic process"/>
    <property type="evidence" value="ECO:0007669"/>
    <property type="project" value="InterPro"/>
</dbReference>
<evidence type="ECO:0000313" key="12">
    <source>
        <dbReference type="Proteomes" id="UP001324427"/>
    </source>
</evidence>
<dbReference type="GO" id="GO:0005524">
    <property type="term" value="F:ATP binding"/>
    <property type="evidence" value="ECO:0007669"/>
    <property type="project" value="UniProtKB-KW"/>
</dbReference>
<comment type="similarity">
    <text evidence="2 9">Belongs to the gluconokinase GntK/GntV family.</text>
</comment>
<dbReference type="Proteomes" id="UP001324427">
    <property type="component" value="Unassembled WGS sequence"/>
</dbReference>
<comment type="caution">
    <text evidence="11">The sequence shown here is derived from an EMBL/GenBank/DDBJ whole genome shotgun (WGS) entry which is preliminary data.</text>
</comment>
<evidence type="ECO:0000313" key="11">
    <source>
        <dbReference type="EMBL" id="KAK4547418.1"/>
    </source>
</evidence>
<comment type="pathway">
    <text evidence="1 9">Carbohydrate acid metabolism; D-gluconate degradation.</text>
</comment>
<keyword evidence="6 9" id="KW-0418">Kinase</keyword>
<name>A0AAV9JPW4_9PEZI</name>
<dbReference type="Gene3D" id="3.40.50.300">
    <property type="entry name" value="P-loop containing nucleotide triphosphate hydrolases"/>
    <property type="match status" value="1"/>
</dbReference>
<reference evidence="11 12" key="1">
    <citation type="submission" date="2021-11" db="EMBL/GenBank/DDBJ databases">
        <title>Black yeast isolated from Biological Soil Crust.</title>
        <authorList>
            <person name="Kurbessoian T."/>
        </authorList>
    </citation>
    <scope>NUCLEOTIDE SEQUENCE [LARGE SCALE GENOMIC DNA]</scope>
    <source>
        <strain evidence="11 12">CCFEE 5522</strain>
    </source>
</reference>
<dbReference type="NCBIfam" id="TIGR01313">
    <property type="entry name" value="therm_gnt_kin"/>
    <property type="match status" value="1"/>
</dbReference>
<organism evidence="11 12">
    <name type="scientific">Oleoguttula mirabilis</name>
    <dbReference type="NCBI Taxonomy" id="1507867"/>
    <lineage>
        <taxon>Eukaryota</taxon>
        <taxon>Fungi</taxon>
        <taxon>Dikarya</taxon>
        <taxon>Ascomycota</taxon>
        <taxon>Pezizomycotina</taxon>
        <taxon>Dothideomycetes</taxon>
        <taxon>Dothideomycetidae</taxon>
        <taxon>Mycosphaerellales</taxon>
        <taxon>Teratosphaeriaceae</taxon>
        <taxon>Oleoguttula</taxon>
    </lineage>
</organism>
<evidence type="ECO:0000256" key="4">
    <source>
        <dbReference type="ARBA" id="ARBA00022679"/>
    </source>
</evidence>
<feature type="region of interest" description="Disordered" evidence="10">
    <location>
        <begin position="1"/>
        <end position="54"/>
    </location>
</feature>
<keyword evidence="12" id="KW-1185">Reference proteome</keyword>
<keyword evidence="5 9" id="KW-0547">Nucleotide-binding</keyword>
<dbReference type="EMBL" id="JAVFHQ010000011">
    <property type="protein sequence ID" value="KAK4547418.1"/>
    <property type="molecule type" value="Genomic_DNA"/>
</dbReference>
<proteinExistence type="inferred from homology"/>
<dbReference type="GO" id="GO:0046316">
    <property type="term" value="F:gluconokinase activity"/>
    <property type="evidence" value="ECO:0007669"/>
    <property type="project" value="UniProtKB-EC"/>
</dbReference>
<dbReference type="AlphaFoldDB" id="A0AAV9JPW4"/>
<evidence type="ECO:0000256" key="9">
    <source>
        <dbReference type="RuleBase" id="RU363066"/>
    </source>
</evidence>
<evidence type="ECO:0000256" key="6">
    <source>
        <dbReference type="ARBA" id="ARBA00022777"/>
    </source>
</evidence>
<accession>A0AAV9JPW4</accession>
<dbReference type="CDD" id="cd02021">
    <property type="entry name" value="GntK"/>
    <property type="match status" value="1"/>
</dbReference>
<protein>
    <recommendedName>
        <fullName evidence="3 9">Gluconokinase</fullName>
        <ecNumber evidence="3 9">2.7.1.12</ecNumber>
    </recommendedName>
</protein>
<dbReference type="Pfam" id="PF13238">
    <property type="entry name" value="AAA_18"/>
    <property type="match status" value="1"/>
</dbReference>
<dbReference type="PANTHER" id="PTHR43442:SF3">
    <property type="entry name" value="GLUCONOKINASE-RELATED"/>
    <property type="match status" value="1"/>
</dbReference>
<evidence type="ECO:0000256" key="1">
    <source>
        <dbReference type="ARBA" id="ARBA00004875"/>
    </source>
</evidence>
<dbReference type="SUPFAM" id="SSF52540">
    <property type="entry name" value="P-loop containing nucleoside triphosphate hydrolases"/>
    <property type="match status" value="1"/>
</dbReference>
<gene>
    <name evidence="11" type="ORF">LTR36_001074</name>
</gene>
<dbReference type="InterPro" id="IPR006001">
    <property type="entry name" value="Therm_gnt_kin"/>
</dbReference>
<evidence type="ECO:0000256" key="10">
    <source>
        <dbReference type="SAM" id="MobiDB-lite"/>
    </source>
</evidence>